<dbReference type="RefSeq" id="WP_229958552.1">
    <property type="nucleotide sequence ID" value="NZ_JAJJWI010000003.1"/>
</dbReference>
<name>A0ABW4WYS3_9BACT</name>
<organism evidence="1 2">
    <name type="scientific">Pontibacter silvestris</name>
    <dbReference type="NCBI Taxonomy" id="2305183"/>
    <lineage>
        <taxon>Bacteria</taxon>
        <taxon>Pseudomonadati</taxon>
        <taxon>Bacteroidota</taxon>
        <taxon>Cytophagia</taxon>
        <taxon>Cytophagales</taxon>
        <taxon>Hymenobacteraceae</taxon>
        <taxon>Pontibacter</taxon>
    </lineage>
</organism>
<keyword evidence="2" id="KW-1185">Reference proteome</keyword>
<comment type="caution">
    <text evidence="1">The sequence shown here is derived from an EMBL/GenBank/DDBJ whole genome shotgun (WGS) entry which is preliminary data.</text>
</comment>
<proteinExistence type="predicted"/>
<evidence type="ECO:0000313" key="1">
    <source>
        <dbReference type="EMBL" id="MFD2067893.1"/>
    </source>
</evidence>
<accession>A0ABW4WYS3</accession>
<sequence>MLIIIFSSGCARKNFFATTPVSDATVYKQLQSSPETVDSVTVQAGKHYKRSWFYKLFWGEHYRSVWLAPVKAPILDMDTLKGGLEVERKGGGFQTTSFALVGGNGFTYALRSVDKDPSTVLSKTLKKSFISNVIRDQMSALNPYGALIIPPLAEAAGVPHATPKLVYVRPHDSSFGEFEHIASDRLYTIEEKYNDDRALDASLGNAIDIAGSKKVLRDRYQKDDHFIDQKAFARARMLDILINDWDRHRGQWEWAEYDADGETIYRPIPKDRDNAFYRMQDGVFPWLFGRNWAIRKFESFDDEINDVKALSINSQFIDTRSMAELSRQDFVSIAKDIQEQVTDEVIDEAVKRYPKEVFKIIGESTRSKLKSRRAELVRAAEEFYEILAEEVVIAGTDEEERFEVKRLNNNETSVTVYRNSDDKVVYKRTFYRSETKIIKLYGLGEDDEFDVSGEVDKGIVIVIVGGPGEDEIKDTSRVKGWSKKTIVYDTRRGNELEFGPETKDKTSKSISVHLFDREGFK</sequence>
<gene>
    <name evidence="1" type="ORF">ACFSKU_13445</name>
</gene>
<protein>
    <submittedName>
        <fullName evidence="1">Uncharacterized protein</fullName>
    </submittedName>
</protein>
<evidence type="ECO:0000313" key="2">
    <source>
        <dbReference type="Proteomes" id="UP001597369"/>
    </source>
</evidence>
<dbReference type="EMBL" id="JBHUHV010000039">
    <property type="protein sequence ID" value="MFD2067893.1"/>
    <property type="molecule type" value="Genomic_DNA"/>
</dbReference>
<dbReference type="Proteomes" id="UP001597369">
    <property type="component" value="Unassembled WGS sequence"/>
</dbReference>
<reference evidence="2" key="1">
    <citation type="journal article" date="2019" name="Int. J. Syst. Evol. Microbiol.">
        <title>The Global Catalogue of Microorganisms (GCM) 10K type strain sequencing project: providing services to taxonomists for standard genome sequencing and annotation.</title>
        <authorList>
            <consortium name="The Broad Institute Genomics Platform"/>
            <consortium name="The Broad Institute Genome Sequencing Center for Infectious Disease"/>
            <person name="Wu L."/>
            <person name="Ma J."/>
        </authorList>
    </citation>
    <scope>NUCLEOTIDE SEQUENCE [LARGE SCALE GENOMIC DNA]</scope>
    <source>
        <strain evidence="2">JCM 16545</strain>
    </source>
</reference>